<proteinExistence type="predicted"/>
<dbReference type="Proteomes" id="UP000016648">
    <property type="component" value="Unassembled WGS sequence"/>
</dbReference>
<evidence type="ECO:0000256" key="1">
    <source>
        <dbReference type="ARBA" id="ARBA00023125"/>
    </source>
</evidence>
<dbReference type="InterPro" id="IPR001647">
    <property type="entry name" value="HTH_TetR"/>
</dbReference>
<dbReference type="AlphaFoldDB" id="U2NN72"/>
<name>U2NN72_9BACT</name>
<dbReference type="PATRIC" id="fig|1115809.3.peg.1177"/>
<dbReference type="Pfam" id="PF00440">
    <property type="entry name" value="TetR_N"/>
    <property type="match status" value="1"/>
</dbReference>
<dbReference type="Gene3D" id="1.10.357.10">
    <property type="entry name" value="Tetracycline Repressor, domain 2"/>
    <property type="match status" value="1"/>
</dbReference>
<feature type="domain" description="HTH tetR-type" evidence="3">
    <location>
        <begin position="11"/>
        <end position="71"/>
    </location>
</feature>
<protein>
    <submittedName>
        <fullName evidence="4">Transcriptional regulator, TetR family</fullName>
    </submittedName>
</protein>
<keyword evidence="1 2" id="KW-0238">DNA-binding</keyword>
<evidence type="ECO:0000256" key="2">
    <source>
        <dbReference type="PROSITE-ProRule" id="PRU00335"/>
    </source>
</evidence>
<comment type="caution">
    <text evidence="4">The sequence shown here is derived from an EMBL/GenBank/DDBJ whole genome shotgun (WGS) entry which is preliminary data.</text>
</comment>
<dbReference type="PANTHER" id="PTHR30328">
    <property type="entry name" value="TRANSCRIPTIONAL REPRESSOR"/>
    <property type="match status" value="1"/>
</dbReference>
<keyword evidence="5" id="KW-1185">Reference proteome</keyword>
<dbReference type="PRINTS" id="PR00455">
    <property type="entry name" value="HTHTETR"/>
</dbReference>
<feature type="DNA-binding region" description="H-T-H motif" evidence="2">
    <location>
        <begin position="34"/>
        <end position="53"/>
    </location>
</feature>
<sequence length="216" mass="25923">MDKNTQTAYRQNLKVMILNVAMQEFYSNGIRNVKMDDIARKLQISKRTLYEIYGNKEELLLEGLMRDEARFESQLQQFTQSKKRNVMEVVMKFFQMQMKRLSQVNPCFFVELHKYDLIVSFLEKIHKERNMRSVLFFKTGVKEGLFRNDLDYELISRLCEEMTRNVMEKELYRLYDLQHIFRNIIIVFVRGFATKEGIAVIDKFLEQEGRQAEVVL</sequence>
<evidence type="ECO:0000313" key="5">
    <source>
        <dbReference type="Proteomes" id="UP000016648"/>
    </source>
</evidence>
<dbReference type="RefSeq" id="WP_021589519.1">
    <property type="nucleotide sequence ID" value="NZ_AWEY01000019.1"/>
</dbReference>
<reference evidence="4 5" key="1">
    <citation type="submission" date="2013-08" db="EMBL/GenBank/DDBJ databases">
        <authorList>
            <person name="Durkin A.S."/>
            <person name="Haft D.R."/>
            <person name="McCorrison J."/>
            <person name="Torralba M."/>
            <person name="Gillis M."/>
            <person name="Haft D.H."/>
            <person name="Methe B."/>
            <person name="Sutton G."/>
            <person name="Nelson K.E."/>
        </authorList>
    </citation>
    <scope>NUCLEOTIDE SEQUENCE [LARGE SCALE GENOMIC DNA]</scope>
    <source>
        <strain evidence="4 5">F0067</strain>
    </source>
</reference>
<dbReference type="InterPro" id="IPR050109">
    <property type="entry name" value="HTH-type_TetR-like_transc_reg"/>
</dbReference>
<dbReference type="InterPro" id="IPR009057">
    <property type="entry name" value="Homeodomain-like_sf"/>
</dbReference>
<dbReference type="GO" id="GO:0003677">
    <property type="term" value="F:DNA binding"/>
    <property type="evidence" value="ECO:0007669"/>
    <property type="project" value="UniProtKB-UniRule"/>
</dbReference>
<dbReference type="SUPFAM" id="SSF46689">
    <property type="entry name" value="Homeodomain-like"/>
    <property type="match status" value="1"/>
</dbReference>
<evidence type="ECO:0000259" key="3">
    <source>
        <dbReference type="PROSITE" id="PS50977"/>
    </source>
</evidence>
<dbReference type="PANTHER" id="PTHR30328:SF54">
    <property type="entry name" value="HTH-TYPE TRANSCRIPTIONAL REPRESSOR SCO4008"/>
    <property type="match status" value="1"/>
</dbReference>
<accession>U2NN72</accession>
<organism evidence="4 5">
    <name type="scientific">Segatella baroniae F0067</name>
    <dbReference type="NCBI Taxonomy" id="1115809"/>
    <lineage>
        <taxon>Bacteria</taxon>
        <taxon>Pseudomonadati</taxon>
        <taxon>Bacteroidota</taxon>
        <taxon>Bacteroidia</taxon>
        <taxon>Bacteroidales</taxon>
        <taxon>Prevotellaceae</taxon>
        <taxon>Segatella</taxon>
    </lineage>
</organism>
<dbReference type="EMBL" id="AWEY01000019">
    <property type="protein sequence ID" value="ERK39495.1"/>
    <property type="molecule type" value="Genomic_DNA"/>
</dbReference>
<gene>
    <name evidence="4" type="ORF">HMPREF9135_2446</name>
</gene>
<evidence type="ECO:0000313" key="4">
    <source>
        <dbReference type="EMBL" id="ERK39495.1"/>
    </source>
</evidence>
<dbReference type="PROSITE" id="PS50977">
    <property type="entry name" value="HTH_TETR_2"/>
    <property type="match status" value="1"/>
</dbReference>